<gene>
    <name evidence="2" type="ORF">CANCADRAFT_134077</name>
</gene>
<dbReference type="GO" id="GO:0004540">
    <property type="term" value="F:RNA nuclease activity"/>
    <property type="evidence" value="ECO:0007669"/>
    <property type="project" value="UniProtKB-ARBA"/>
</dbReference>
<accession>A0A1E4TBJ9</accession>
<dbReference type="Proteomes" id="UP000095023">
    <property type="component" value="Unassembled WGS sequence"/>
</dbReference>
<protein>
    <recommendedName>
        <fullName evidence="1">PIN domain-containing protein</fullName>
    </recommendedName>
</protein>
<evidence type="ECO:0000313" key="3">
    <source>
        <dbReference type="Proteomes" id="UP000095023"/>
    </source>
</evidence>
<organism evidence="2 3">
    <name type="scientific">Tortispora caseinolytica NRRL Y-17796</name>
    <dbReference type="NCBI Taxonomy" id="767744"/>
    <lineage>
        <taxon>Eukaryota</taxon>
        <taxon>Fungi</taxon>
        <taxon>Dikarya</taxon>
        <taxon>Ascomycota</taxon>
        <taxon>Saccharomycotina</taxon>
        <taxon>Trigonopsidomycetes</taxon>
        <taxon>Trigonopsidales</taxon>
        <taxon>Trigonopsidaceae</taxon>
        <taxon>Tortispora</taxon>
    </lineage>
</organism>
<sequence>MNYDNEDVEMTDVYEPEQISRLTQIVASERQSPVKKSLIKIPHSKPLSSTLLAALILDTNFILSHLSLIDSILRVSAENNIVIVVPWAVIRELDYLKNRESNGSESGLDVATMARRANRWLSNALGNADPALYCQPTPSNPSSPGGDDAILHCCESVNAVLPAILLTNDQNLAVRAFTINIPVVSYTSSLNANALVDEVKALYLGTNTTVPIDYDRDNVDMTDAPDLPPTNLHTPKAANSASSQRTVSALHLISSPSKLIQHSAHSAKTTNSVSTRSSFHNPPVPSAISGNTTSMILLKDLTDYFVLKFSGLVVEILKQTFPDPDVQEYMGINSLTCDTLDDVVSVILKFWISTFSSLLNSLRSGPGAQNSPRKVLESLPKVYEDVELSLFKDSNESSLKKIDLFIDSCVKLDTALSAAITSAEPISKMTITSWKQGFRQMN</sequence>
<dbReference type="Pfam" id="PF13638">
    <property type="entry name" value="PIN_4"/>
    <property type="match status" value="1"/>
</dbReference>
<dbReference type="GO" id="GO:0005634">
    <property type="term" value="C:nucleus"/>
    <property type="evidence" value="ECO:0007669"/>
    <property type="project" value="TreeGrafter"/>
</dbReference>
<dbReference type="PANTHER" id="PTHR16161:SF0">
    <property type="entry name" value="TRANSCRIPTIONAL PROTEIN SWT1"/>
    <property type="match status" value="1"/>
</dbReference>
<dbReference type="InterPro" id="IPR029060">
    <property type="entry name" value="PIN-like_dom_sf"/>
</dbReference>
<keyword evidence="3" id="KW-1185">Reference proteome</keyword>
<dbReference type="Gene3D" id="3.40.50.1010">
    <property type="entry name" value="5'-nuclease"/>
    <property type="match status" value="1"/>
</dbReference>
<feature type="domain" description="PIN" evidence="1">
    <location>
        <begin position="53"/>
        <end position="174"/>
    </location>
</feature>
<dbReference type="InterPro" id="IPR002716">
    <property type="entry name" value="PIN_dom"/>
</dbReference>
<dbReference type="PANTHER" id="PTHR16161">
    <property type="entry name" value="TRANSCRIPTIONAL PROTEIN SWT1"/>
    <property type="match status" value="1"/>
</dbReference>
<dbReference type="SMART" id="SM00670">
    <property type="entry name" value="PINc"/>
    <property type="match status" value="1"/>
</dbReference>
<evidence type="ECO:0000313" key="2">
    <source>
        <dbReference type="EMBL" id="ODV89132.1"/>
    </source>
</evidence>
<proteinExistence type="predicted"/>
<reference evidence="3" key="1">
    <citation type="submission" date="2016-02" db="EMBL/GenBank/DDBJ databases">
        <title>Comparative genomics of biotechnologically important yeasts.</title>
        <authorList>
            <consortium name="DOE Joint Genome Institute"/>
            <person name="Riley R."/>
            <person name="Haridas S."/>
            <person name="Wolfe K.H."/>
            <person name="Lopes M.R."/>
            <person name="Hittinger C.T."/>
            <person name="Goker M."/>
            <person name="Salamov A."/>
            <person name="Wisecaver J."/>
            <person name="Long T.M."/>
            <person name="Aerts A.L."/>
            <person name="Barry K."/>
            <person name="Choi C."/>
            <person name="Clum A."/>
            <person name="Coughlan A.Y."/>
            <person name="Deshpande S."/>
            <person name="Douglass A.P."/>
            <person name="Hanson S.J."/>
            <person name="Klenk H.-P."/>
            <person name="Labutti K."/>
            <person name="Lapidus A."/>
            <person name="Lindquist E."/>
            <person name="Lipzen A."/>
            <person name="Meier-Kolthoff J.P."/>
            <person name="Ohm R.A."/>
            <person name="Otillar R.P."/>
            <person name="Pangilinan J."/>
            <person name="Peng Y."/>
            <person name="Rokas A."/>
            <person name="Rosa C.A."/>
            <person name="Scheuner C."/>
            <person name="Sibirny A.A."/>
            <person name="Slot J.C."/>
            <person name="Stielow J.B."/>
            <person name="Sun H."/>
            <person name="Kurtzman C.P."/>
            <person name="Blackwell M."/>
            <person name="Jeffries T.W."/>
            <person name="Grigoriev I.V."/>
        </authorList>
    </citation>
    <scope>NUCLEOTIDE SEQUENCE [LARGE SCALE GENOMIC DNA]</scope>
    <source>
        <strain evidence="3">NRRL Y-17796</strain>
    </source>
</reference>
<evidence type="ECO:0000259" key="1">
    <source>
        <dbReference type="SMART" id="SM00670"/>
    </source>
</evidence>
<dbReference type="AlphaFoldDB" id="A0A1E4TBJ9"/>
<dbReference type="SUPFAM" id="SSF88723">
    <property type="entry name" value="PIN domain-like"/>
    <property type="match status" value="1"/>
</dbReference>
<dbReference type="InterPro" id="IPR052626">
    <property type="entry name" value="SWT1_Regulator"/>
</dbReference>
<dbReference type="EMBL" id="KV453843">
    <property type="protein sequence ID" value="ODV89132.1"/>
    <property type="molecule type" value="Genomic_DNA"/>
</dbReference>
<name>A0A1E4TBJ9_9ASCO</name>
<dbReference type="OrthoDB" id="2017974at2759"/>
<dbReference type="CDD" id="cd18727">
    <property type="entry name" value="PIN_Swt1-like"/>
    <property type="match status" value="1"/>
</dbReference>